<dbReference type="Pfam" id="PF12697">
    <property type="entry name" value="Abhydrolase_6"/>
    <property type="match status" value="1"/>
</dbReference>
<dbReference type="GO" id="GO:0016020">
    <property type="term" value="C:membrane"/>
    <property type="evidence" value="ECO:0007669"/>
    <property type="project" value="TreeGrafter"/>
</dbReference>
<protein>
    <recommendedName>
        <fullName evidence="2">AB hydrolase-1 domain-containing protein</fullName>
    </recommendedName>
</protein>
<organism evidence="3 4">
    <name type="scientific">Aspergillus brasiliensis (strain CBS 101740 / IMI 381727 / IBT 21946)</name>
    <dbReference type="NCBI Taxonomy" id="767769"/>
    <lineage>
        <taxon>Eukaryota</taxon>
        <taxon>Fungi</taxon>
        <taxon>Dikarya</taxon>
        <taxon>Ascomycota</taxon>
        <taxon>Pezizomycotina</taxon>
        <taxon>Eurotiomycetes</taxon>
        <taxon>Eurotiomycetidae</taxon>
        <taxon>Eurotiales</taxon>
        <taxon>Aspergillaceae</taxon>
        <taxon>Aspergillus</taxon>
        <taxon>Aspergillus subgen. Circumdati</taxon>
    </lineage>
</organism>
<dbReference type="RefSeq" id="XP_067476982.1">
    <property type="nucleotide sequence ID" value="XM_067625547.1"/>
</dbReference>
<dbReference type="OMA" id="WHKLTSP"/>
<evidence type="ECO:0000313" key="3">
    <source>
        <dbReference type="EMBL" id="OJJ69733.1"/>
    </source>
</evidence>
<sequence>MASHHLSTSPSTNIHFTITKAQSSSSSTPLLVFLHYWGGSSATWHKQTSLTSPHTLSNVYNTVAIDLRGWGRSKGPTGTSASSKDYSITPMASDVASILSHLQDTTSLLNNGVILIGHSMGAKVTLATLPKLSESQLSLVKRLVLVAPAPPTPLILPVDMSEQQRKAYDNEASVRWTVENVLSSVQNISSDDMDLVVRDSLAGSTLARDGWILHGMQEDITSALDEVSARSAGRKVKVSVLAGGEDIVENKDRVEREVVGSLAQRGFEVRFEVLDGVKHLIPLESPEGVARAINSVVV</sequence>
<evidence type="ECO:0000256" key="1">
    <source>
        <dbReference type="ARBA" id="ARBA00022801"/>
    </source>
</evidence>
<dbReference type="OrthoDB" id="2498029at2759"/>
<evidence type="ECO:0000313" key="4">
    <source>
        <dbReference type="Proteomes" id="UP000184499"/>
    </source>
</evidence>
<accession>A0A1L9UDN2</accession>
<dbReference type="InterPro" id="IPR050266">
    <property type="entry name" value="AB_hydrolase_sf"/>
</dbReference>
<gene>
    <name evidence="3" type="ORF">ASPBRDRAFT_46074</name>
</gene>
<evidence type="ECO:0000259" key="2">
    <source>
        <dbReference type="Pfam" id="PF12697"/>
    </source>
</evidence>
<feature type="domain" description="AB hydrolase-1" evidence="2">
    <location>
        <begin position="31"/>
        <end position="292"/>
    </location>
</feature>
<dbReference type="EMBL" id="KV878688">
    <property type="protein sequence ID" value="OJJ69733.1"/>
    <property type="molecule type" value="Genomic_DNA"/>
</dbReference>
<dbReference type="InterPro" id="IPR029058">
    <property type="entry name" value="AB_hydrolase_fold"/>
</dbReference>
<dbReference type="GeneID" id="93578035"/>
<keyword evidence="1" id="KW-0378">Hydrolase</keyword>
<dbReference type="InterPro" id="IPR000073">
    <property type="entry name" value="AB_hydrolase_1"/>
</dbReference>
<dbReference type="PANTHER" id="PTHR43798:SF31">
    <property type="entry name" value="AB HYDROLASE SUPERFAMILY PROTEIN YCLE"/>
    <property type="match status" value="1"/>
</dbReference>
<reference evidence="4" key="1">
    <citation type="journal article" date="2017" name="Genome Biol.">
        <title>Comparative genomics reveals high biological diversity and specific adaptations in the industrially and medically important fungal genus Aspergillus.</title>
        <authorList>
            <person name="de Vries R.P."/>
            <person name="Riley R."/>
            <person name="Wiebenga A."/>
            <person name="Aguilar-Osorio G."/>
            <person name="Amillis S."/>
            <person name="Uchima C.A."/>
            <person name="Anderluh G."/>
            <person name="Asadollahi M."/>
            <person name="Askin M."/>
            <person name="Barry K."/>
            <person name="Battaglia E."/>
            <person name="Bayram O."/>
            <person name="Benocci T."/>
            <person name="Braus-Stromeyer S.A."/>
            <person name="Caldana C."/>
            <person name="Canovas D."/>
            <person name="Cerqueira G.C."/>
            <person name="Chen F."/>
            <person name="Chen W."/>
            <person name="Choi C."/>
            <person name="Clum A."/>
            <person name="Dos Santos R.A."/>
            <person name="Damasio A.R."/>
            <person name="Diallinas G."/>
            <person name="Emri T."/>
            <person name="Fekete E."/>
            <person name="Flipphi M."/>
            <person name="Freyberg S."/>
            <person name="Gallo A."/>
            <person name="Gournas C."/>
            <person name="Habgood R."/>
            <person name="Hainaut M."/>
            <person name="Harispe M.L."/>
            <person name="Henrissat B."/>
            <person name="Hilden K.S."/>
            <person name="Hope R."/>
            <person name="Hossain A."/>
            <person name="Karabika E."/>
            <person name="Karaffa L."/>
            <person name="Karanyi Z."/>
            <person name="Krasevec N."/>
            <person name="Kuo A."/>
            <person name="Kusch H."/>
            <person name="LaButti K."/>
            <person name="Lagendijk E.L."/>
            <person name="Lapidus A."/>
            <person name="Levasseur A."/>
            <person name="Lindquist E."/>
            <person name="Lipzen A."/>
            <person name="Logrieco A.F."/>
            <person name="MacCabe A."/>
            <person name="Maekelae M.R."/>
            <person name="Malavazi I."/>
            <person name="Melin P."/>
            <person name="Meyer V."/>
            <person name="Mielnichuk N."/>
            <person name="Miskei M."/>
            <person name="Molnar A.P."/>
            <person name="Mule G."/>
            <person name="Ngan C.Y."/>
            <person name="Orejas M."/>
            <person name="Orosz E."/>
            <person name="Ouedraogo J.P."/>
            <person name="Overkamp K.M."/>
            <person name="Park H.-S."/>
            <person name="Perrone G."/>
            <person name="Piumi F."/>
            <person name="Punt P.J."/>
            <person name="Ram A.F."/>
            <person name="Ramon A."/>
            <person name="Rauscher S."/>
            <person name="Record E."/>
            <person name="Riano-Pachon D.M."/>
            <person name="Robert V."/>
            <person name="Roehrig J."/>
            <person name="Ruller R."/>
            <person name="Salamov A."/>
            <person name="Salih N.S."/>
            <person name="Samson R.A."/>
            <person name="Sandor E."/>
            <person name="Sanguinetti M."/>
            <person name="Schuetze T."/>
            <person name="Sepcic K."/>
            <person name="Shelest E."/>
            <person name="Sherlock G."/>
            <person name="Sophianopoulou V."/>
            <person name="Squina F.M."/>
            <person name="Sun H."/>
            <person name="Susca A."/>
            <person name="Todd R.B."/>
            <person name="Tsang A."/>
            <person name="Unkles S.E."/>
            <person name="van de Wiele N."/>
            <person name="van Rossen-Uffink D."/>
            <person name="Oliveira J.V."/>
            <person name="Vesth T.C."/>
            <person name="Visser J."/>
            <person name="Yu J.-H."/>
            <person name="Zhou M."/>
            <person name="Andersen M.R."/>
            <person name="Archer D.B."/>
            <person name="Baker S.E."/>
            <person name="Benoit I."/>
            <person name="Brakhage A.A."/>
            <person name="Braus G.H."/>
            <person name="Fischer R."/>
            <person name="Frisvad J.C."/>
            <person name="Goldman G.H."/>
            <person name="Houbraken J."/>
            <person name="Oakley B."/>
            <person name="Pocsi I."/>
            <person name="Scazzocchio C."/>
            <person name="Seiboth B."/>
            <person name="vanKuyk P.A."/>
            <person name="Wortman J."/>
            <person name="Dyer P.S."/>
            <person name="Grigoriev I.V."/>
        </authorList>
    </citation>
    <scope>NUCLEOTIDE SEQUENCE [LARGE SCALE GENOMIC DNA]</scope>
    <source>
        <strain evidence="4">CBS 101740 / IMI 381727 / IBT 21946</strain>
    </source>
</reference>
<dbReference type="SUPFAM" id="SSF53474">
    <property type="entry name" value="alpha/beta-Hydrolases"/>
    <property type="match status" value="1"/>
</dbReference>
<dbReference type="Gene3D" id="3.40.50.1820">
    <property type="entry name" value="alpha/beta hydrolase"/>
    <property type="match status" value="1"/>
</dbReference>
<name>A0A1L9UDN2_ASPBC</name>
<dbReference type="Proteomes" id="UP000184499">
    <property type="component" value="Unassembled WGS sequence"/>
</dbReference>
<dbReference type="VEuPathDB" id="FungiDB:ASPBRDRAFT_46074"/>
<dbReference type="PANTHER" id="PTHR43798">
    <property type="entry name" value="MONOACYLGLYCEROL LIPASE"/>
    <property type="match status" value="1"/>
</dbReference>
<dbReference type="STRING" id="767769.A0A1L9UDN2"/>
<proteinExistence type="predicted"/>
<dbReference type="GO" id="GO:0016787">
    <property type="term" value="F:hydrolase activity"/>
    <property type="evidence" value="ECO:0007669"/>
    <property type="project" value="UniProtKB-KW"/>
</dbReference>
<keyword evidence="4" id="KW-1185">Reference proteome</keyword>
<dbReference type="AlphaFoldDB" id="A0A1L9UDN2"/>